<sequence>MYTYLVIGGGVIGTFIARELSHHEGEVLLVEKEDALAQVQTKHNSALVHPALMAPPDKGELKSSLAREGNELYHELLKHWDIPVVRHGALLLARSEDEVESLREHLKAGENRGITDTLFLSKEEVKKREPKLCDSVAAGLLMPSAMSANTKALTDMLAQNARLNGADIRKGVEVAAIESLGEGAGFRVKSTEGEEFETKYIINAAGIACEKIAGLVESEVPYKTEPNRGEYVVLGPEAKDFVHHIIYPLPTKKSKGVLLIPQPDGTLRLGPTSTDQRSTTDAPVTEEGKASIKNDIDRLVKGVPLQYISHTYAGIRSTIDYGDFYIKPSNEVDGFIHVAGIESPGVTSAPAIARYVVHEVLGKLTKVERKAQVKEFELE</sequence>
<dbReference type="Proteomes" id="UP000318138">
    <property type="component" value="Chromosome"/>
</dbReference>
<dbReference type="PANTHER" id="PTHR42720">
    <property type="entry name" value="GLYCEROL-3-PHOSPHATE DEHYDROGENASE"/>
    <property type="match status" value="1"/>
</dbReference>
<dbReference type="Gene3D" id="3.30.9.10">
    <property type="entry name" value="D-Amino Acid Oxidase, subunit A, domain 2"/>
    <property type="match status" value="1"/>
</dbReference>
<dbReference type="Gene3D" id="3.50.50.60">
    <property type="entry name" value="FAD/NAD(P)-binding domain"/>
    <property type="match status" value="1"/>
</dbReference>
<evidence type="ECO:0000313" key="3">
    <source>
        <dbReference type="EMBL" id="QKS69787.1"/>
    </source>
</evidence>
<proteinExistence type="predicted"/>
<evidence type="ECO:0000259" key="2">
    <source>
        <dbReference type="Pfam" id="PF01266"/>
    </source>
</evidence>
<dbReference type="EMBL" id="CP041372">
    <property type="protein sequence ID" value="QKS69787.1"/>
    <property type="molecule type" value="Genomic_DNA"/>
</dbReference>
<accession>A0A859FA60</accession>
<keyword evidence="4" id="KW-1185">Reference proteome</keyword>
<dbReference type="InterPro" id="IPR052745">
    <property type="entry name" value="G3P_Oxidase/Oxidoreductase"/>
</dbReference>
<dbReference type="InterPro" id="IPR036188">
    <property type="entry name" value="FAD/NAD-bd_sf"/>
</dbReference>
<evidence type="ECO:0000256" key="1">
    <source>
        <dbReference type="SAM" id="MobiDB-lite"/>
    </source>
</evidence>
<feature type="domain" description="FAD dependent oxidoreductase" evidence="2">
    <location>
        <begin position="4"/>
        <end position="357"/>
    </location>
</feature>
<dbReference type="RefSeq" id="WP_176007831.1">
    <property type="nucleotide sequence ID" value="NZ_CP041372.2"/>
</dbReference>
<dbReference type="KEGG" id="psua:FLK61_23640"/>
<dbReference type="Pfam" id="PF01266">
    <property type="entry name" value="DAO"/>
    <property type="match status" value="1"/>
</dbReference>
<evidence type="ECO:0000313" key="4">
    <source>
        <dbReference type="Proteomes" id="UP000318138"/>
    </source>
</evidence>
<dbReference type="PANTHER" id="PTHR42720:SF1">
    <property type="entry name" value="GLYCEROL 3-PHOSPHATE OXIDASE"/>
    <property type="match status" value="1"/>
</dbReference>
<dbReference type="AlphaFoldDB" id="A0A859FA60"/>
<protein>
    <submittedName>
        <fullName evidence="3">NAD(P)/FAD-dependent oxidoreductase</fullName>
    </submittedName>
</protein>
<organism evidence="3 4">
    <name type="scientific">Paenalkalicoccus suaedae</name>
    <dbReference type="NCBI Taxonomy" id="2592382"/>
    <lineage>
        <taxon>Bacteria</taxon>
        <taxon>Bacillati</taxon>
        <taxon>Bacillota</taxon>
        <taxon>Bacilli</taxon>
        <taxon>Bacillales</taxon>
        <taxon>Bacillaceae</taxon>
        <taxon>Paenalkalicoccus</taxon>
    </lineage>
</organism>
<dbReference type="SUPFAM" id="SSF51905">
    <property type="entry name" value="FAD/NAD(P)-binding domain"/>
    <property type="match status" value="1"/>
</dbReference>
<dbReference type="InterPro" id="IPR006076">
    <property type="entry name" value="FAD-dep_OxRdtase"/>
</dbReference>
<reference evidence="4" key="1">
    <citation type="submission" date="2019-07" db="EMBL/GenBank/DDBJ databases">
        <title>Bacillus alkalisoli sp. nov. isolated from saline soil.</title>
        <authorList>
            <person name="Sun J.-Q."/>
            <person name="Xu L."/>
        </authorList>
    </citation>
    <scope>NUCLEOTIDE SEQUENCE [LARGE SCALE GENOMIC DNA]</scope>
    <source>
        <strain evidence="4">M4U3P1</strain>
    </source>
</reference>
<feature type="region of interest" description="Disordered" evidence="1">
    <location>
        <begin position="268"/>
        <end position="287"/>
    </location>
</feature>
<name>A0A859FA60_9BACI</name>
<feature type="compositionally biased region" description="Polar residues" evidence="1">
    <location>
        <begin position="271"/>
        <end position="282"/>
    </location>
</feature>
<gene>
    <name evidence="3" type="ORF">FLK61_23640</name>
</gene>